<dbReference type="EMBL" id="JBBPBN010000060">
    <property type="protein sequence ID" value="KAK8987567.1"/>
    <property type="molecule type" value="Genomic_DNA"/>
</dbReference>
<dbReference type="Proteomes" id="UP001396334">
    <property type="component" value="Unassembled WGS sequence"/>
</dbReference>
<dbReference type="Pfam" id="PF13947">
    <property type="entry name" value="GUB_WAK_bind"/>
    <property type="match status" value="1"/>
</dbReference>
<dbReference type="SUPFAM" id="SSF56112">
    <property type="entry name" value="Protein kinase-like (PK-like)"/>
    <property type="match status" value="1"/>
</dbReference>
<dbReference type="PANTHER" id="PTHR46008:SF2">
    <property type="entry name" value="LEAF RUST 10 DISEASE-RESISTANCE LOCUS RECEPTOR-LIKE PROTEIN KINASE-LIKE 1.4"/>
    <property type="match status" value="1"/>
</dbReference>
<dbReference type="Gene3D" id="1.10.510.10">
    <property type="entry name" value="Transferase(Phosphotransferase) domain 1"/>
    <property type="match status" value="1"/>
</dbReference>
<evidence type="ECO:0000256" key="3">
    <source>
        <dbReference type="ARBA" id="ARBA00022692"/>
    </source>
</evidence>
<evidence type="ECO:0000256" key="11">
    <source>
        <dbReference type="ARBA" id="ARBA00048679"/>
    </source>
</evidence>
<evidence type="ECO:0000256" key="1">
    <source>
        <dbReference type="ARBA" id="ARBA00004167"/>
    </source>
</evidence>
<dbReference type="PROSITE" id="PS50011">
    <property type="entry name" value="PROTEIN_KINASE_DOM"/>
    <property type="match status" value="1"/>
</dbReference>
<evidence type="ECO:0000256" key="5">
    <source>
        <dbReference type="ARBA" id="ARBA00022741"/>
    </source>
</evidence>
<feature type="binding site" evidence="12">
    <location>
        <position position="362"/>
    </location>
    <ligand>
        <name>ATP</name>
        <dbReference type="ChEBI" id="CHEBI:30616"/>
    </ligand>
</feature>
<comment type="caution">
    <text evidence="16">The sequence shown here is derived from an EMBL/GenBank/DDBJ whole genome shotgun (WGS) entry which is preliminary data.</text>
</comment>
<gene>
    <name evidence="16" type="ORF">V6N11_027313</name>
</gene>
<dbReference type="InterPro" id="IPR001245">
    <property type="entry name" value="Ser-Thr/Tyr_kinase_cat_dom"/>
</dbReference>
<feature type="transmembrane region" description="Helical" evidence="14">
    <location>
        <begin position="258"/>
        <end position="285"/>
    </location>
</feature>
<reference evidence="16 17" key="1">
    <citation type="journal article" date="2024" name="G3 (Bethesda)">
        <title>Genome assembly of Hibiscus sabdariffa L. provides insights into metabolisms of medicinal natural products.</title>
        <authorList>
            <person name="Kim T."/>
        </authorList>
    </citation>
    <scope>NUCLEOTIDE SEQUENCE [LARGE SCALE GENOMIC DNA]</scope>
    <source>
        <strain evidence="16">TK-2024</strain>
        <tissue evidence="16">Old leaves</tissue>
    </source>
</reference>
<organism evidence="16 17">
    <name type="scientific">Hibiscus sabdariffa</name>
    <name type="common">roselle</name>
    <dbReference type="NCBI Taxonomy" id="183260"/>
    <lineage>
        <taxon>Eukaryota</taxon>
        <taxon>Viridiplantae</taxon>
        <taxon>Streptophyta</taxon>
        <taxon>Embryophyta</taxon>
        <taxon>Tracheophyta</taxon>
        <taxon>Spermatophyta</taxon>
        <taxon>Magnoliopsida</taxon>
        <taxon>eudicotyledons</taxon>
        <taxon>Gunneridae</taxon>
        <taxon>Pentapetalae</taxon>
        <taxon>rosids</taxon>
        <taxon>malvids</taxon>
        <taxon>Malvales</taxon>
        <taxon>Malvaceae</taxon>
        <taxon>Malvoideae</taxon>
        <taxon>Hibiscus</taxon>
    </lineage>
</organism>
<evidence type="ECO:0000256" key="6">
    <source>
        <dbReference type="ARBA" id="ARBA00022840"/>
    </source>
</evidence>
<keyword evidence="4" id="KW-0732">Signal</keyword>
<evidence type="ECO:0000256" key="9">
    <source>
        <dbReference type="ARBA" id="ARBA00023180"/>
    </source>
</evidence>
<keyword evidence="8 14" id="KW-0472">Membrane</keyword>
<dbReference type="Pfam" id="PF07714">
    <property type="entry name" value="PK_Tyr_Ser-Thr"/>
    <property type="match status" value="1"/>
</dbReference>
<evidence type="ECO:0000259" key="15">
    <source>
        <dbReference type="PROSITE" id="PS50011"/>
    </source>
</evidence>
<proteinExistence type="predicted"/>
<dbReference type="InterPro" id="IPR011009">
    <property type="entry name" value="Kinase-like_dom_sf"/>
</dbReference>
<dbReference type="Gene3D" id="3.30.200.20">
    <property type="entry name" value="Phosphorylase Kinase, domain 1"/>
    <property type="match status" value="1"/>
</dbReference>
<dbReference type="Pfam" id="PF14380">
    <property type="entry name" value="WAK_assoc"/>
    <property type="match status" value="1"/>
</dbReference>
<evidence type="ECO:0000313" key="17">
    <source>
        <dbReference type="Proteomes" id="UP001396334"/>
    </source>
</evidence>
<evidence type="ECO:0000256" key="12">
    <source>
        <dbReference type="PROSITE-ProRule" id="PRU10141"/>
    </source>
</evidence>
<keyword evidence="3 14" id="KW-0812">Transmembrane</keyword>
<feature type="region of interest" description="Disordered" evidence="13">
    <location>
        <begin position="624"/>
        <end position="643"/>
    </location>
</feature>
<evidence type="ECO:0000256" key="7">
    <source>
        <dbReference type="ARBA" id="ARBA00022989"/>
    </source>
</evidence>
<evidence type="ECO:0000313" key="16">
    <source>
        <dbReference type="EMBL" id="KAK8987567.1"/>
    </source>
</evidence>
<feature type="domain" description="Protein kinase" evidence="15">
    <location>
        <begin position="334"/>
        <end position="609"/>
    </location>
</feature>
<dbReference type="InterPro" id="IPR000719">
    <property type="entry name" value="Prot_kinase_dom"/>
</dbReference>
<keyword evidence="5 12" id="KW-0547">Nucleotide-binding</keyword>
<keyword evidence="17" id="KW-1185">Reference proteome</keyword>
<comment type="catalytic activity">
    <reaction evidence="10">
        <text>L-threonyl-[protein] + ATP = O-phospho-L-threonyl-[protein] + ADP + H(+)</text>
        <dbReference type="Rhea" id="RHEA:46608"/>
        <dbReference type="Rhea" id="RHEA-COMP:11060"/>
        <dbReference type="Rhea" id="RHEA-COMP:11605"/>
        <dbReference type="ChEBI" id="CHEBI:15378"/>
        <dbReference type="ChEBI" id="CHEBI:30013"/>
        <dbReference type="ChEBI" id="CHEBI:30616"/>
        <dbReference type="ChEBI" id="CHEBI:61977"/>
        <dbReference type="ChEBI" id="CHEBI:456216"/>
        <dbReference type="EC" id="2.7.11.1"/>
    </reaction>
</comment>
<name>A0ABR2PGN3_9ROSI</name>
<dbReference type="InterPro" id="IPR032872">
    <property type="entry name" value="WAK_assoc_C"/>
</dbReference>
<comment type="subcellular location">
    <subcellularLocation>
        <location evidence="1">Membrane</location>
        <topology evidence="1">Single-pass membrane protein</topology>
    </subcellularLocation>
</comment>
<dbReference type="PANTHER" id="PTHR46008">
    <property type="entry name" value="LEAF RUST 10 DISEASE-RESISTANCE LOCUS RECEPTOR-LIKE PROTEIN KINASE-LIKE 1.4"/>
    <property type="match status" value="1"/>
</dbReference>
<sequence>MNQINLTPTLLPVVWLVFFTLFFQARKGLAVDENFTICSVPRYCGGLWIKFPFFIQELNEPRCGLPRFNISCRNNNSTPVLSLPDADYIINDIFYQNQSFLVSRADRDAVCSRSIQNISLPEDRFYLPKSQREMVLLFDCNLTTRGMEEFSQEKVDCGSGNESNRNTTLGLWNGDSKLSFVSGNCTKSVVAPVAFVDGMENIEDVVNGGFVLNWIASDCSVCEGTGGKCGFDYSSYHFKCFCPDRPHSARCRPERNKLWLRLGLGIGICILIVLLISIYVVWGWYKRKYASPICFRGKASSVRSSRSDLESISSVCFELPIFSYSELVEATDNFDDKKELGDGGFGTVYYGKLRDGREVAIKRLYQHNYRRLEQFKNEVEILTRLRHKNLVSLYGCTSRRSQELLLVYEYIRNGTVADHLHGDLVQSGWLTWPIRMNIAIETASALAYLHASDTIHRDVKTNNILLDDNFSVKVADFGLSRFFPTDVTHISTAPQGTPGYVDPEYHQCYQLTGKSDVYSFGVVLIELISSMPAVDISRHRSEINLANLAINKIQKCAFDELIDPNLGYNLDAEVTRMTTAVAELAFRCLQHEKEMRPSMEEVLEELQRIQSEGQRLSSVLEEEHIDSDVPGSLPPPPSPPIGDKISLLKNIRLPSSPVSVTDKWISRDTTPNASG</sequence>
<evidence type="ECO:0000256" key="10">
    <source>
        <dbReference type="ARBA" id="ARBA00047899"/>
    </source>
</evidence>
<comment type="catalytic activity">
    <reaction evidence="11">
        <text>L-seryl-[protein] + ATP = O-phospho-L-seryl-[protein] + ADP + H(+)</text>
        <dbReference type="Rhea" id="RHEA:17989"/>
        <dbReference type="Rhea" id="RHEA-COMP:9863"/>
        <dbReference type="Rhea" id="RHEA-COMP:11604"/>
        <dbReference type="ChEBI" id="CHEBI:15378"/>
        <dbReference type="ChEBI" id="CHEBI:29999"/>
        <dbReference type="ChEBI" id="CHEBI:30616"/>
        <dbReference type="ChEBI" id="CHEBI:83421"/>
        <dbReference type="ChEBI" id="CHEBI:456216"/>
        <dbReference type="EC" id="2.7.11.1"/>
    </reaction>
</comment>
<evidence type="ECO:0000256" key="2">
    <source>
        <dbReference type="ARBA" id="ARBA00012513"/>
    </source>
</evidence>
<dbReference type="InterPro" id="IPR025287">
    <property type="entry name" value="WAK_GUB"/>
</dbReference>
<dbReference type="SMART" id="SM00220">
    <property type="entry name" value="S_TKc"/>
    <property type="match status" value="1"/>
</dbReference>
<keyword evidence="6 12" id="KW-0067">ATP-binding</keyword>
<evidence type="ECO:0000256" key="14">
    <source>
        <dbReference type="SAM" id="Phobius"/>
    </source>
</evidence>
<keyword evidence="7 14" id="KW-1133">Transmembrane helix</keyword>
<evidence type="ECO:0000256" key="8">
    <source>
        <dbReference type="ARBA" id="ARBA00023136"/>
    </source>
</evidence>
<dbReference type="EC" id="2.7.11.1" evidence="2"/>
<accession>A0ABR2PGN3</accession>
<protein>
    <recommendedName>
        <fullName evidence="2">non-specific serine/threonine protein kinase</fullName>
        <ecNumber evidence="2">2.7.11.1</ecNumber>
    </recommendedName>
</protein>
<evidence type="ECO:0000256" key="13">
    <source>
        <dbReference type="SAM" id="MobiDB-lite"/>
    </source>
</evidence>
<feature type="transmembrane region" description="Helical" evidence="14">
    <location>
        <begin position="6"/>
        <end position="23"/>
    </location>
</feature>
<dbReference type="PROSITE" id="PS00107">
    <property type="entry name" value="PROTEIN_KINASE_ATP"/>
    <property type="match status" value="1"/>
</dbReference>
<evidence type="ECO:0000256" key="4">
    <source>
        <dbReference type="ARBA" id="ARBA00022729"/>
    </source>
</evidence>
<keyword evidence="9" id="KW-0325">Glycoprotein</keyword>
<dbReference type="InterPro" id="IPR017441">
    <property type="entry name" value="Protein_kinase_ATP_BS"/>
</dbReference>